<feature type="chain" id="PRO_5022226000" evidence="1">
    <location>
        <begin position="26"/>
        <end position="130"/>
    </location>
</feature>
<dbReference type="AlphaFoldDB" id="A0A521EC70"/>
<keyword evidence="1" id="KW-0732">Signal</keyword>
<gene>
    <name evidence="2" type="ORF">SAMN06265219_11160</name>
</gene>
<sequence length="130" mass="13785">MKQSSVILFLLLVTASLILQNCSQSGPCEGSLTLENPIPDTTVAVGDTLFIDLTGPPVFVSSKGRVSYLPVLQSGYLNVDINQIANQADNGKLSILRIIGIEIGEAILDLQASSGCLENQLTITINITEP</sequence>
<proteinExistence type="predicted"/>
<evidence type="ECO:0000313" key="2">
    <source>
        <dbReference type="EMBL" id="SMO80770.1"/>
    </source>
</evidence>
<organism evidence="2 3">
    <name type="scientific">Gracilimonas mengyeensis</name>
    <dbReference type="NCBI Taxonomy" id="1302730"/>
    <lineage>
        <taxon>Bacteria</taxon>
        <taxon>Pseudomonadati</taxon>
        <taxon>Balneolota</taxon>
        <taxon>Balneolia</taxon>
        <taxon>Balneolales</taxon>
        <taxon>Balneolaceae</taxon>
        <taxon>Gracilimonas</taxon>
    </lineage>
</organism>
<evidence type="ECO:0000256" key="1">
    <source>
        <dbReference type="SAM" id="SignalP"/>
    </source>
</evidence>
<reference evidence="2 3" key="1">
    <citation type="submission" date="2017-05" db="EMBL/GenBank/DDBJ databases">
        <authorList>
            <person name="Varghese N."/>
            <person name="Submissions S."/>
        </authorList>
    </citation>
    <scope>NUCLEOTIDE SEQUENCE [LARGE SCALE GENOMIC DNA]</scope>
    <source>
        <strain evidence="2 3">DSM 21985</strain>
    </source>
</reference>
<keyword evidence="3" id="KW-1185">Reference proteome</keyword>
<dbReference type="EMBL" id="FXTP01000011">
    <property type="protein sequence ID" value="SMO80770.1"/>
    <property type="molecule type" value="Genomic_DNA"/>
</dbReference>
<feature type="signal peptide" evidence="1">
    <location>
        <begin position="1"/>
        <end position="25"/>
    </location>
</feature>
<protein>
    <submittedName>
        <fullName evidence="2">Uncharacterized protein</fullName>
    </submittedName>
</protein>
<dbReference type="Proteomes" id="UP000317557">
    <property type="component" value="Unassembled WGS sequence"/>
</dbReference>
<evidence type="ECO:0000313" key="3">
    <source>
        <dbReference type="Proteomes" id="UP000317557"/>
    </source>
</evidence>
<dbReference type="RefSeq" id="WP_142455055.1">
    <property type="nucleotide sequence ID" value="NZ_FXTP01000011.1"/>
</dbReference>
<name>A0A521EC70_9BACT</name>
<accession>A0A521EC70</accession>